<dbReference type="EMBL" id="QTSX02001500">
    <property type="protein sequence ID" value="KAJ9081088.1"/>
    <property type="molecule type" value="Genomic_DNA"/>
</dbReference>
<organism evidence="1 2">
    <name type="scientific">Entomophthora muscae</name>
    <dbReference type="NCBI Taxonomy" id="34485"/>
    <lineage>
        <taxon>Eukaryota</taxon>
        <taxon>Fungi</taxon>
        <taxon>Fungi incertae sedis</taxon>
        <taxon>Zoopagomycota</taxon>
        <taxon>Entomophthoromycotina</taxon>
        <taxon>Entomophthoromycetes</taxon>
        <taxon>Entomophthorales</taxon>
        <taxon>Entomophthoraceae</taxon>
        <taxon>Entomophthora</taxon>
    </lineage>
</organism>
<accession>A0ACC2U2Q3</accession>
<comment type="caution">
    <text evidence="1">The sequence shown here is derived from an EMBL/GenBank/DDBJ whole genome shotgun (WGS) entry which is preliminary data.</text>
</comment>
<proteinExistence type="predicted"/>
<dbReference type="Proteomes" id="UP001165960">
    <property type="component" value="Unassembled WGS sequence"/>
</dbReference>
<keyword evidence="2" id="KW-1185">Reference proteome</keyword>
<evidence type="ECO:0000313" key="2">
    <source>
        <dbReference type="Proteomes" id="UP001165960"/>
    </source>
</evidence>
<name>A0ACC2U2Q3_9FUNG</name>
<gene>
    <name evidence="1" type="ORF">DSO57_1018395</name>
</gene>
<reference evidence="1" key="1">
    <citation type="submission" date="2022-04" db="EMBL/GenBank/DDBJ databases">
        <title>Genome of the entomopathogenic fungus Entomophthora muscae.</title>
        <authorList>
            <person name="Elya C."/>
            <person name="Lovett B.R."/>
            <person name="Lee E."/>
            <person name="Macias A.M."/>
            <person name="Hajek A.E."/>
            <person name="De Bivort B.L."/>
            <person name="Kasson M.T."/>
            <person name="De Fine Licht H.H."/>
            <person name="Stajich J.E."/>
        </authorList>
    </citation>
    <scope>NUCLEOTIDE SEQUENCE</scope>
    <source>
        <strain evidence="1">Berkeley</strain>
    </source>
</reference>
<evidence type="ECO:0000313" key="1">
    <source>
        <dbReference type="EMBL" id="KAJ9081088.1"/>
    </source>
</evidence>
<protein>
    <submittedName>
        <fullName evidence="1">Uncharacterized protein</fullName>
    </submittedName>
</protein>
<sequence length="500" mass="55144">MSLPINSAPRHRMASNNYFNRDSLSEENAPLVDSADDSSQTPADRLLVSDAIIASGETFSWKNFWRFTGPGWLMSIAYLDPGNLESNLQAAAICGNKLLWILFWAHFLGLLIQNLSSRLGAVTGKHLAQHIRQRYPAPIATVLWLMCELAIIGSDIQEVVGTAVAFQILLNFPLWLGVLLTALDTFTFLALHRFGMRRLEAFFIALISIMALCFWFEMFLVRPDPMLVLEGLLIPTVPAQATVQAVAMVGAIIMPHNIFLHSALVAERDICRAETSQSEVKLANRYFLIESAIALFVSFLINLSILVVFAQAFYYPSGVPQDGKGLNDAAGALTKLLGSKGKYLWAIGLLAAGQSSTMTGTLAGQYVVEGFWKLSIAPWKRVLITRSLALIPSILVALIAQNHLDSLGEYLNALQSLQLPFALIPLLALVGDPKVMGRGFATRRVTLYLYYAVAFVLIGFNVYLMKHIFVAFSEKMVSQVFMILGGIVYTVFLMLVIKTS</sequence>